<organism evidence="2 3">
    <name type="scientific">Aldrovandia affinis</name>
    <dbReference type="NCBI Taxonomy" id="143900"/>
    <lineage>
        <taxon>Eukaryota</taxon>
        <taxon>Metazoa</taxon>
        <taxon>Chordata</taxon>
        <taxon>Craniata</taxon>
        <taxon>Vertebrata</taxon>
        <taxon>Euteleostomi</taxon>
        <taxon>Actinopterygii</taxon>
        <taxon>Neopterygii</taxon>
        <taxon>Teleostei</taxon>
        <taxon>Notacanthiformes</taxon>
        <taxon>Halosauridae</taxon>
        <taxon>Aldrovandia</taxon>
    </lineage>
</organism>
<keyword evidence="3" id="KW-1185">Reference proteome</keyword>
<name>A0AAD7X218_9TELE</name>
<reference evidence="2" key="1">
    <citation type="journal article" date="2023" name="Science">
        <title>Genome structures resolve the early diversification of teleost fishes.</title>
        <authorList>
            <person name="Parey E."/>
            <person name="Louis A."/>
            <person name="Montfort J."/>
            <person name="Bouchez O."/>
            <person name="Roques C."/>
            <person name="Iampietro C."/>
            <person name="Lluch J."/>
            <person name="Castinel A."/>
            <person name="Donnadieu C."/>
            <person name="Desvignes T."/>
            <person name="Floi Bucao C."/>
            <person name="Jouanno E."/>
            <person name="Wen M."/>
            <person name="Mejri S."/>
            <person name="Dirks R."/>
            <person name="Jansen H."/>
            <person name="Henkel C."/>
            <person name="Chen W.J."/>
            <person name="Zahm M."/>
            <person name="Cabau C."/>
            <person name="Klopp C."/>
            <person name="Thompson A.W."/>
            <person name="Robinson-Rechavi M."/>
            <person name="Braasch I."/>
            <person name="Lecointre G."/>
            <person name="Bobe J."/>
            <person name="Postlethwait J.H."/>
            <person name="Berthelot C."/>
            <person name="Roest Crollius H."/>
            <person name="Guiguen Y."/>
        </authorList>
    </citation>
    <scope>NUCLEOTIDE SEQUENCE</scope>
    <source>
        <strain evidence="2">NC1722</strain>
    </source>
</reference>
<dbReference type="Proteomes" id="UP001221898">
    <property type="component" value="Unassembled WGS sequence"/>
</dbReference>
<feature type="region of interest" description="Disordered" evidence="1">
    <location>
        <begin position="83"/>
        <end position="113"/>
    </location>
</feature>
<gene>
    <name evidence="2" type="ORF">AAFF_G00285250</name>
</gene>
<proteinExistence type="predicted"/>
<accession>A0AAD7X218</accession>
<feature type="region of interest" description="Disordered" evidence="1">
    <location>
        <begin position="39"/>
        <end position="62"/>
    </location>
</feature>
<evidence type="ECO:0000313" key="3">
    <source>
        <dbReference type="Proteomes" id="UP001221898"/>
    </source>
</evidence>
<sequence length="146" mass="15395">MNVVASWGCSNAPLVESVQGTRGCAVDGGKDHFQLLRKAGADPEPSCPAKREATRSPCGTAPQRSAVKGAVLRCRPLSSPPSLCPRAEVRSPSGISAEDSHANEIADNTTGSNICEGKRREATVPACGGRPQLAWRWPGTHLKERP</sequence>
<comment type="caution">
    <text evidence="2">The sequence shown here is derived from an EMBL/GenBank/DDBJ whole genome shotgun (WGS) entry which is preliminary data.</text>
</comment>
<protein>
    <submittedName>
        <fullName evidence="2">Uncharacterized protein</fullName>
    </submittedName>
</protein>
<dbReference type="AlphaFoldDB" id="A0AAD7X218"/>
<dbReference type="EMBL" id="JAINUG010000004">
    <property type="protein sequence ID" value="KAJ8417298.1"/>
    <property type="molecule type" value="Genomic_DNA"/>
</dbReference>
<evidence type="ECO:0000313" key="2">
    <source>
        <dbReference type="EMBL" id="KAJ8417298.1"/>
    </source>
</evidence>
<evidence type="ECO:0000256" key="1">
    <source>
        <dbReference type="SAM" id="MobiDB-lite"/>
    </source>
</evidence>